<dbReference type="InterPro" id="IPR000653">
    <property type="entry name" value="DegT/StrS_aminotransferase"/>
</dbReference>
<dbReference type="PANTHER" id="PTHR30244">
    <property type="entry name" value="TRANSAMINASE"/>
    <property type="match status" value="1"/>
</dbReference>
<dbReference type="SUPFAM" id="SSF53383">
    <property type="entry name" value="PLP-dependent transferases"/>
    <property type="match status" value="1"/>
</dbReference>
<evidence type="ECO:0000256" key="4">
    <source>
        <dbReference type="PIRSR" id="PIRSR000390-2"/>
    </source>
</evidence>
<feature type="modified residue" description="N6-(pyridoxal phosphate)lysine" evidence="4">
    <location>
        <position position="186"/>
    </location>
</feature>
<organism evidence="6">
    <name type="scientific">candidate division TA06 bacterium ADurb.Bin417</name>
    <dbReference type="NCBI Taxonomy" id="1852828"/>
    <lineage>
        <taxon>Bacteria</taxon>
        <taxon>Bacteria division TA06</taxon>
    </lineage>
</organism>
<keyword evidence="6" id="KW-0032">Aminotransferase</keyword>
<comment type="caution">
    <text evidence="6">The sequence shown here is derived from an EMBL/GenBank/DDBJ whole genome shotgun (WGS) entry which is preliminary data.</text>
</comment>
<dbReference type="PIRSF" id="PIRSF000390">
    <property type="entry name" value="PLP_StrS"/>
    <property type="match status" value="1"/>
</dbReference>
<comment type="similarity">
    <text evidence="2 5">Belongs to the DegT/DnrJ/EryC1 family.</text>
</comment>
<dbReference type="AlphaFoldDB" id="A0A1V5MJN1"/>
<dbReference type="EMBL" id="MWAK01000026">
    <property type="protein sequence ID" value="OPZ93396.1"/>
    <property type="molecule type" value="Genomic_DNA"/>
</dbReference>
<keyword evidence="6" id="KW-0808">Transferase</keyword>
<evidence type="ECO:0000256" key="3">
    <source>
        <dbReference type="PIRSR" id="PIRSR000390-1"/>
    </source>
</evidence>
<dbReference type="CDD" id="cd00616">
    <property type="entry name" value="AHBA_syn"/>
    <property type="match status" value="1"/>
</dbReference>
<evidence type="ECO:0000256" key="1">
    <source>
        <dbReference type="ARBA" id="ARBA00022898"/>
    </source>
</evidence>
<sequence length="343" mass="37981">METPLLNLKRQYQQLRPELEKALAAVFESQRFIRGPELKELESAVADYHGIAHAVGVASGTDALLLLLEALDLKPGDEVITTPFTFVATAETILRAGATPVFVDIDPATFNLDPNRLEAARTEKTRGVVPVHLFGLAADLDPILAWAEKNRLWVMEDCAQAFGAAYRGRKVGTFGVGGAFSFFPSKNLGGFGDGGLVTTADSRRAETVRILSEHGGRDKYNVVMLGHNSRLDTLQAAVLLVKLRYLRLPAEPEGSYHTYNQYTVRTGQRDRLQKFLAERKVGTAIYYPFALHQQELFRKTARIAGSLEQSEATSREVLSLPIDPLLTEAEQDYVIEQVKEFFG</sequence>
<dbReference type="Proteomes" id="UP000485484">
    <property type="component" value="Unassembled WGS sequence"/>
</dbReference>
<dbReference type="InterPro" id="IPR015424">
    <property type="entry name" value="PyrdxlP-dep_Trfase"/>
</dbReference>
<dbReference type="PANTHER" id="PTHR30244:SF36">
    <property type="entry name" value="3-OXO-GLUCOSE-6-PHOSPHATE:GLUTAMATE AMINOTRANSFERASE"/>
    <property type="match status" value="1"/>
</dbReference>
<dbReference type="GO" id="GO:0000271">
    <property type="term" value="P:polysaccharide biosynthetic process"/>
    <property type="evidence" value="ECO:0007669"/>
    <property type="project" value="TreeGrafter"/>
</dbReference>
<keyword evidence="1 4" id="KW-0663">Pyridoxal phosphate</keyword>
<gene>
    <name evidence="6" type="primary">fdtB_1</name>
    <name evidence="6" type="ORF">BWY73_00339</name>
</gene>
<dbReference type="InterPro" id="IPR015421">
    <property type="entry name" value="PyrdxlP-dep_Trfase_major"/>
</dbReference>
<accession>A0A1V5MJN1</accession>
<name>A0A1V5MJN1_UNCT6</name>
<dbReference type="Pfam" id="PF01041">
    <property type="entry name" value="DegT_DnrJ_EryC1"/>
    <property type="match status" value="2"/>
</dbReference>
<evidence type="ECO:0000256" key="2">
    <source>
        <dbReference type="ARBA" id="ARBA00037999"/>
    </source>
</evidence>
<proteinExistence type="inferred from homology"/>
<dbReference type="Gene3D" id="3.90.1150.10">
    <property type="entry name" value="Aspartate Aminotransferase, domain 1"/>
    <property type="match status" value="1"/>
</dbReference>
<feature type="active site" description="Proton acceptor" evidence="3">
    <location>
        <position position="186"/>
    </location>
</feature>
<dbReference type="EC" id="2.6.1.90" evidence="6"/>
<dbReference type="InterPro" id="IPR015422">
    <property type="entry name" value="PyrdxlP-dep_Trfase_small"/>
</dbReference>
<protein>
    <submittedName>
        <fullName evidence="6">dTDP-3-amino-3,6-dideoxy-alpha-D-galactopyranose transaminase</fullName>
        <ecNumber evidence="6">2.6.1.90</ecNumber>
    </submittedName>
</protein>
<dbReference type="GO" id="GO:0008483">
    <property type="term" value="F:transaminase activity"/>
    <property type="evidence" value="ECO:0007669"/>
    <property type="project" value="UniProtKB-KW"/>
</dbReference>
<dbReference type="FunFam" id="3.40.640.10:FF:000089">
    <property type="entry name" value="Aminotransferase, DegT/DnrJ/EryC1/StrS family"/>
    <property type="match status" value="1"/>
</dbReference>
<evidence type="ECO:0000313" key="6">
    <source>
        <dbReference type="EMBL" id="OPZ93396.1"/>
    </source>
</evidence>
<evidence type="ECO:0000256" key="5">
    <source>
        <dbReference type="RuleBase" id="RU004508"/>
    </source>
</evidence>
<dbReference type="Gene3D" id="3.40.640.10">
    <property type="entry name" value="Type I PLP-dependent aspartate aminotransferase-like (Major domain)"/>
    <property type="match status" value="1"/>
</dbReference>
<dbReference type="GO" id="GO:0030170">
    <property type="term" value="F:pyridoxal phosphate binding"/>
    <property type="evidence" value="ECO:0007669"/>
    <property type="project" value="TreeGrafter"/>
</dbReference>
<reference evidence="6" key="1">
    <citation type="submission" date="2017-02" db="EMBL/GenBank/DDBJ databases">
        <title>Delving into the versatile metabolic prowess of the omnipresent phylum Bacteroidetes.</title>
        <authorList>
            <person name="Nobu M.K."/>
            <person name="Mei R."/>
            <person name="Narihiro T."/>
            <person name="Kuroda K."/>
            <person name="Liu W.-T."/>
        </authorList>
    </citation>
    <scope>NUCLEOTIDE SEQUENCE</scope>
    <source>
        <strain evidence="6">ADurb.Bin417</strain>
    </source>
</reference>